<dbReference type="PANTHER" id="PTHR43877">
    <property type="entry name" value="AMINOALKYLPHOSPHONATE N-ACETYLTRANSFERASE-RELATED-RELATED"/>
    <property type="match status" value="1"/>
</dbReference>
<comment type="catalytic activity">
    <reaction evidence="3">
        <text>N-terminal L-alanyl-[ribosomal protein bS18] + acetyl-CoA = N-terminal N(alpha)-acetyl-L-alanyl-[ribosomal protein bS18] + CoA + H(+)</text>
        <dbReference type="Rhea" id="RHEA:43756"/>
        <dbReference type="Rhea" id="RHEA-COMP:10676"/>
        <dbReference type="Rhea" id="RHEA-COMP:10677"/>
        <dbReference type="ChEBI" id="CHEBI:15378"/>
        <dbReference type="ChEBI" id="CHEBI:57287"/>
        <dbReference type="ChEBI" id="CHEBI:57288"/>
        <dbReference type="ChEBI" id="CHEBI:64718"/>
        <dbReference type="ChEBI" id="CHEBI:83683"/>
        <dbReference type="EC" id="2.3.1.266"/>
    </reaction>
</comment>
<comment type="subcellular location">
    <subcellularLocation>
        <location evidence="3">Cytoplasm</location>
    </subcellularLocation>
</comment>
<evidence type="ECO:0000259" key="4">
    <source>
        <dbReference type="PROSITE" id="PS51186"/>
    </source>
</evidence>
<keyword evidence="3" id="KW-0963">Cytoplasm</keyword>
<keyword evidence="1 5" id="KW-0808">Transferase</keyword>
<reference evidence="5 6" key="1">
    <citation type="submission" date="2018-08" db="EMBL/GenBank/DDBJ databases">
        <title>Sequencing the genomes of 1000 actinobacteria strains.</title>
        <authorList>
            <person name="Klenk H.-P."/>
        </authorList>
    </citation>
    <scope>NUCLEOTIDE SEQUENCE [LARGE SCALE GENOMIC DNA]</scope>
    <source>
        <strain evidence="5 6">DSM 22967</strain>
    </source>
</reference>
<dbReference type="InterPro" id="IPR050832">
    <property type="entry name" value="Bact_Acetyltransf"/>
</dbReference>
<evidence type="ECO:0000313" key="6">
    <source>
        <dbReference type="Proteomes" id="UP000256253"/>
    </source>
</evidence>
<evidence type="ECO:0000256" key="3">
    <source>
        <dbReference type="RuleBase" id="RU363094"/>
    </source>
</evidence>
<feature type="domain" description="N-acetyltransferase" evidence="4">
    <location>
        <begin position="2"/>
        <end position="148"/>
    </location>
</feature>
<dbReference type="SUPFAM" id="SSF55729">
    <property type="entry name" value="Acyl-CoA N-acyltransferases (Nat)"/>
    <property type="match status" value="1"/>
</dbReference>
<dbReference type="PROSITE" id="PS51186">
    <property type="entry name" value="GNAT"/>
    <property type="match status" value="1"/>
</dbReference>
<evidence type="ECO:0000313" key="5">
    <source>
        <dbReference type="EMBL" id="REF30315.1"/>
    </source>
</evidence>
<dbReference type="InterPro" id="IPR000182">
    <property type="entry name" value="GNAT_dom"/>
</dbReference>
<dbReference type="AlphaFoldDB" id="A0A3D9UUL4"/>
<evidence type="ECO:0000256" key="1">
    <source>
        <dbReference type="ARBA" id="ARBA00022679"/>
    </source>
</evidence>
<dbReference type="EMBL" id="QTUA01000001">
    <property type="protein sequence ID" value="REF30315.1"/>
    <property type="molecule type" value="Genomic_DNA"/>
</dbReference>
<gene>
    <name evidence="5" type="ORF">DFJ65_1319</name>
</gene>
<dbReference type="Pfam" id="PF00583">
    <property type="entry name" value="Acetyltransf_1"/>
    <property type="match status" value="1"/>
</dbReference>
<dbReference type="GO" id="GO:0008999">
    <property type="term" value="F:protein-N-terminal-alanine acetyltransferase activity"/>
    <property type="evidence" value="ECO:0007669"/>
    <property type="project" value="UniProtKB-EC"/>
</dbReference>
<dbReference type="InterPro" id="IPR006464">
    <property type="entry name" value="AcTrfase_RimI/Ard1"/>
</dbReference>
<dbReference type="CDD" id="cd04301">
    <property type="entry name" value="NAT_SF"/>
    <property type="match status" value="1"/>
</dbReference>
<proteinExistence type="inferred from homology"/>
<keyword evidence="2" id="KW-0012">Acyltransferase</keyword>
<organism evidence="5 6">
    <name type="scientific">Calidifontibacter indicus</name>
    <dbReference type="NCBI Taxonomy" id="419650"/>
    <lineage>
        <taxon>Bacteria</taxon>
        <taxon>Bacillati</taxon>
        <taxon>Actinomycetota</taxon>
        <taxon>Actinomycetes</taxon>
        <taxon>Micrococcales</taxon>
        <taxon>Dermacoccaceae</taxon>
        <taxon>Calidifontibacter</taxon>
    </lineage>
</organism>
<comment type="function">
    <text evidence="3">Acetylates the N-terminal alanine of ribosomal protein bS18.</text>
</comment>
<protein>
    <recommendedName>
        <fullName evidence="3">[Ribosomal protein bS18]-alanine N-acetyltransferase</fullName>
        <ecNumber evidence="3">2.3.1.266</ecNumber>
    </recommendedName>
</protein>
<comment type="similarity">
    <text evidence="3">Belongs to the acetyltransferase family. RimI subfamily.</text>
</comment>
<keyword evidence="6" id="KW-1185">Reference proteome</keyword>
<dbReference type="GO" id="GO:0005737">
    <property type="term" value="C:cytoplasm"/>
    <property type="evidence" value="ECO:0007669"/>
    <property type="project" value="UniProtKB-SubCell"/>
</dbReference>
<accession>A0A3D9UUL4</accession>
<sequence>MSATREMRWTDIAELARIDVELFGHEAWSEATWWSELAGRPQRRYRVVTDDEGILGYAGVDCPGDVADVMTIAVQPRGRGTGLAGQLLRWMRAEAVDAGAEALLLEVRDDNIPARKLYERNGFEQISVRRGYYQPEGVDALIMRARLQEESQ</sequence>
<dbReference type="PANTHER" id="PTHR43877:SF2">
    <property type="entry name" value="AMINOALKYLPHOSPHONATE N-ACETYLTRANSFERASE-RELATED"/>
    <property type="match status" value="1"/>
</dbReference>
<name>A0A3D9UUL4_9MICO</name>
<dbReference type="InterPro" id="IPR016181">
    <property type="entry name" value="Acyl_CoA_acyltransferase"/>
</dbReference>
<dbReference type="RefSeq" id="WP_245950058.1">
    <property type="nucleotide sequence ID" value="NZ_QTUA01000001.1"/>
</dbReference>
<dbReference type="EC" id="2.3.1.266" evidence="3"/>
<comment type="caution">
    <text evidence="5">The sequence shown here is derived from an EMBL/GenBank/DDBJ whole genome shotgun (WGS) entry which is preliminary data.</text>
</comment>
<dbReference type="NCBIfam" id="TIGR01575">
    <property type="entry name" value="rimI"/>
    <property type="match status" value="1"/>
</dbReference>
<evidence type="ECO:0000256" key="2">
    <source>
        <dbReference type="ARBA" id="ARBA00023315"/>
    </source>
</evidence>
<dbReference type="Proteomes" id="UP000256253">
    <property type="component" value="Unassembled WGS sequence"/>
</dbReference>
<dbReference type="Gene3D" id="3.40.630.30">
    <property type="match status" value="1"/>
</dbReference>